<organism evidence="16 17">
    <name type="scientific">Propionibacterium freudenreichii subsp. shermanii (strain ATCC 9614 / DSM 4902 / CIP 103027 / NCIMB 8099 / CIRM-BIA1)</name>
    <dbReference type="NCBI Taxonomy" id="754252"/>
    <lineage>
        <taxon>Bacteria</taxon>
        <taxon>Bacillati</taxon>
        <taxon>Actinomycetota</taxon>
        <taxon>Actinomycetes</taxon>
        <taxon>Propionibacteriales</taxon>
        <taxon>Propionibacteriaceae</taxon>
        <taxon>Propionibacterium</taxon>
    </lineage>
</organism>
<dbReference type="InterPro" id="IPR051329">
    <property type="entry name" value="NIR_SIR_4Fe-4S"/>
</dbReference>
<dbReference type="EC" id="1.8.7.1" evidence="4"/>
<dbReference type="InterPro" id="IPR045854">
    <property type="entry name" value="NO2/SO3_Rdtase_4Fe4S_sf"/>
</dbReference>
<keyword evidence="6" id="KW-0349">Heme</keyword>
<evidence type="ECO:0000256" key="11">
    <source>
        <dbReference type="ARBA" id="ARBA00023014"/>
    </source>
</evidence>
<feature type="domain" description="Nitrite/Sulfite reductase ferredoxin-like" evidence="15">
    <location>
        <begin position="393"/>
        <end position="458"/>
    </location>
</feature>
<keyword evidence="9 16" id="KW-0560">Oxidoreductase</keyword>
<dbReference type="Gene3D" id="3.90.480.20">
    <property type="match status" value="1"/>
</dbReference>
<comment type="catalytic activity">
    <reaction evidence="12">
        <text>hydrogen sulfide + 6 oxidized [2Fe-2S]-[ferredoxin] + 3 H2O = sulfite + 6 reduced [2Fe-2S]-[ferredoxin] + 7 H(+)</text>
        <dbReference type="Rhea" id="RHEA:23132"/>
        <dbReference type="Rhea" id="RHEA-COMP:10000"/>
        <dbReference type="Rhea" id="RHEA-COMP:10001"/>
        <dbReference type="ChEBI" id="CHEBI:15377"/>
        <dbReference type="ChEBI" id="CHEBI:15378"/>
        <dbReference type="ChEBI" id="CHEBI:17359"/>
        <dbReference type="ChEBI" id="CHEBI:29919"/>
        <dbReference type="ChEBI" id="CHEBI:33737"/>
        <dbReference type="ChEBI" id="CHEBI:33738"/>
        <dbReference type="EC" id="1.8.7.1"/>
    </reaction>
</comment>
<evidence type="ECO:0000256" key="3">
    <source>
        <dbReference type="ARBA" id="ARBA00010429"/>
    </source>
</evidence>
<evidence type="ECO:0000256" key="1">
    <source>
        <dbReference type="ARBA" id="ARBA00001966"/>
    </source>
</evidence>
<evidence type="ECO:0000256" key="5">
    <source>
        <dbReference type="ARBA" id="ARBA00022485"/>
    </source>
</evidence>
<dbReference type="KEGG" id="pfr:PFREUD_21620"/>
<dbReference type="PRINTS" id="PR00397">
    <property type="entry name" value="SIROHAEM"/>
</dbReference>
<dbReference type="InterPro" id="IPR036136">
    <property type="entry name" value="Nit/Sulf_reduc_fer-like_dom_sf"/>
</dbReference>
<keyword evidence="11" id="KW-0411">Iron-sulfur</keyword>
<evidence type="ECO:0000256" key="12">
    <source>
        <dbReference type="ARBA" id="ARBA00049518"/>
    </source>
</evidence>
<comment type="function">
    <text evidence="2">Catalyzes the reduction of sulfite to sulfide, a step in the biosynthesis of sulfur-containing amino acids and cofactors.</text>
</comment>
<evidence type="ECO:0000313" key="17">
    <source>
        <dbReference type="Proteomes" id="UP000000936"/>
    </source>
</evidence>
<evidence type="ECO:0000259" key="15">
    <source>
        <dbReference type="Pfam" id="PF03460"/>
    </source>
</evidence>
<evidence type="ECO:0000256" key="7">
    <source>
        <dbReference type="ARBA" id="ARBA00022723"/>
    </source>
</evidence>
<feature type="domain" description="Nitrite/sulphite reductase 4Fe-4S" evidence="14">
    <location>
        <begin position="469"/>
        <end position="608"/>
    </location>
</feature>
<keyword evidence="8" id="KW-0883">Thioether bond</keyword>
<dbReference type="AlphaFoldDB" id="D7GGK3"/>
<evidence type="ECO:0000256" key="8">
    <source>
        <dbReference type="ARBA" id="ARBA00022784"/>
    </source>
</evidence>
<feature type="region of interest" description="Disordered" evidence="13">
    <location>
        <begin position="11"/>
        <end position="77"/>
    </location>
</feature>
<dbReference type="EMBL" id="FN806773">
    <property type="protein sequence ID" value="CBL57664.1"/>
    <property type="molecule type" value="Genomic_DNA"/>
</dbReference>
<evidence type="ECO:0000259" key="14">
    <source>
        <dbReference type="Pfam" id="PF01077"/>
    </source>
</evidence>
<proteinExistence type="inferred from homology"/>
<keyword evidence="7" id="KW-0479">Metal-binding</keyword>
<reference evidence="16 17" key="1">
    <citation type="journal article" date="2010" name="PLoS ONE">
        <title>The complete genome of Propionibacterium freudenreichii CIRM-BIA1, a hardy actinobacterium with food and probiotic applications.</title>
        <authorList>
            <person name="Falentin H."/>
            <person name="Deutsch S.M."/>
            <person name="Jan G."/>
            <person name="Loux V."/>
            <person name="Thierry A."/>
            <person name="Parayre S."/>
            <person name="Maillard M.B."/>
            <person name="Dherbecourt J."/>
            <person name="Cousin F.J."/>
            <person name="Jardin J."/>
            <person name="Siguier P."/>
            <person name="Couloux A."/>
            <person name="Barbe V."/>
            <person name="Vacherie B."/>
            <person name="Wincker P."/>
            <person name="Gibrat J.F."/>
            <person name="Gaillardin C."/>
            <person name="Lortal S."/>
        </authorList>
    </citation>
    <scope>NUCLEOTIDE SEQUENCE [LARGE SCALE GENOMIC DNA]</scope>
    <source>
        <strain evidence="17">ATCC 9614 / DSM 4902 / CIP 103027 / NCIMB 8099 / CIRM-BIA1</strain>
    </source>
</reference>
<sequence length="615" mass="68038">MRWHTWLLIKDINPMTASKPSPRSRKDAAATAKASTDQAAADPAQSPATTPAPPARKPSLKKANKRPEGQWAVDGHEPLNANEVVKAADDGLHVRPRIIDIYSKTGFDSIPEDDLQTRFRWWGLYTQRKPGLDGTANATMSDTERSDKYFLQRIRIDGMPLSIQRLRVLASISTDFGRDTADITDRQNLQVHWIDVADLPEIWRRLESVGLNTVHTAGDAPRAFTASPVAGVSANEIVDPTPVIAEIREKWIGTEEVSNLPRKFKTCFTGDPSLDVAHELNDISFVGVRHPELGPGFDIWAGGGLSANPHLAERLGAFVTADEAADVWHAMILVFRDYGFRRLRNKARMKFLVEAWGVEKLRDVLEREYLGHKLADGPAPEAPTEPGDHIGVHDQKNGRKYVGFAPTVGRLSGTILAKVADAAEKAGSDDVRFTPYQKLLVLDVEPDRVDQLVADMEELGLTAHPKPFRRNTMACTGIEFCKQAFTETKAPAARMVDDLDTRLADVTLPGPITLNMNGCPHSCARIQVADIGLKGQLTRTPEGETQQTYQVHLGGGLVSSNRDDPGLGRTVRGLKVTPDDLTDYVERLTRRFLEQRADDESFAQWAHRAEEDSLR</sequence>
<evidence type="ECO:0000256" key="9">
    <source>
        <dbReference type="ARBA" id="ARBA00023002"/>
    </source>
</evidence>
<feature type="compositionally biased region" description="Low complexity" evidence="13">
    <location>
        <begin position="29"/>
        <end position="49"/>
    </location>
</feature>
<evidence type="ECO:0000256" key="13">
    <source>
        <dbReference type="SAM" id="MobiDB-lite"/>
    </source>
</evidence>
<feature type="domain" description="Nitrite/Sulfite reductase ferredoxin-like" evidence="15">
    <location>
        <begin position="147"/>
        <end position="208"/>
    </location>
</feature>
<accession>D7GGK3</accession>
<dbReference type="STRING" id="754252.PFREUD_21620"/>
<dbReference type="PANTHER" id="PTHR32439">
    <property type="entry name" value="FERREDOXIN--NITRITE REDUCTASE, CHLOROPLASTIC"/>
    <property type="match status" value="1"/>
</dbReference>
<evidence type="ECO:0000256" key="6">
    <source>
        <dbReference type="ARBA" id="ARBA00022617"/>
    </source>
</evidence>
<dbReference type="Pfam" id="PF01077">
    <property type="entry name" value="NIR_SIR"/>
    <property type="match status" value="2"/>
</dbReference>
<gene>
    <name evidence="16" type="primary">nirA2</name>
    <name evidence="16" type="synonym">sir2</name>
    <name evidence="16" type="ordered locus">PFREUD_21620</name>
</gene>
<dbReference type="eggNOG" id="COG0155">
    <property type="taxonomic scope" value="Bacteria"/>
</dbReference>
<comment type="cofactor">
    <cofactor evidence="1">
        <name>[4Fe-4S] cluster</name>
        <dbReference type="ChEBI" id="CHEBI:49883"/>
    </cofactor>
</comment>
<dbReference type="InterPro" id="IPR006067">
    <property type="entry name" value="NO2/SO3_Rdtase_4Fe4S_dom"/>
</dbReference>
<dbReference type="PANTHER" id="PTHR32439:SF0">
    <property type="entry name" value="FERREDOXIN--NITRITE REDUCTASE, CHLOROPLASTIC"/>
    <property type="match status" value="1"/>
</dbReference>
<dbReference type="GO" id="GO:0050311">
    <property type="term" value="F:sulfite reductase (ferredoxin) activity"/>
    <property type="evidence" value="ECO:0007669"/>
    <property type="project" value="UniProtKB-EC"/>
</dbReference>
<dbReference type="PROSITE" id="PS00365">
    <property type="entry name" value="NIR_SIR"/>
    <property type="match status" value="1"/>
</dbReference>
<feature type="domain" description="Nitrite/sulphite reductase 4Fe-4S" evidence="14">
    <location>
        <begin position="218"/>
        <end position="373"/>
    </location>
</feature>
<dbReference type="GO" id="GO:0020037">
    <property type="term" value="F:heme binding"/>
    <property type="evidence" value="ECO:0007669"/>
    <property type="project" value="InterPro"/>
</dbReference>
<dbReference type="SUPFAM" id="SSF56014">
    <property type="entry name" value="Nitrite and sulphite reductase 4Fe-4S domain-like"/>
    <property type="match status" value="2"/>
</dbReference>
<comment type="similarity">
    <text evidence="3">Belongs to the nitrite and sulfite reductase 4Fe-4S domain family.</text>
</comment>
<dbReference type="Proteomes" id="UP000000936">
    <property type="component" value="Chromosome"/>
</dbReference>
<dbReference type="GO" id="GO:0051539">
    <property type="term" value="F:4 iron, 4 sulfur cluster binding"/>
    <property type="evidence" value="ECO:0007669"/>
    <property type="project" value="UniProtKB-KW"/>
</dbReference>
<dbReference type="GO" id="GO:0046872">
    <property type="term" value="F:metal ion binding"/>
    <property type="evidence" value="ECO:0007669"/>
    <property type="project" value="UniProtKB-KW"/>
</dbReference>
<protein>
    <recommendedName>
        <fullName evidence="4">assimilatory sulfite reductase (ferredoxin)</fullName>
        <ecNumber evidence="4">1.8.7.1</ecNumber>
    </recommendedName>
</protein>
<dbReference type="InterPro" id="IPR006066">
    <property type="entry name" value="NO2/SO3_Rdtase_FeS/sirohaem_BS"/>
</dbReference>
<dbReference type="HOGENOM" id="CLU_015667_2_3_11"/>
<keyword evidence="10" id="KW-0408">Iron</keyword>
<evidence type="ECO:0000256" key="2">
    <source>
        <dbReference type="ARBA" id="ARBA00003247"/>
    </source>
</evidence>
<keyword evidence="5" id="KW-0004">4Fe-4S</keyword>
<evidence type="ECO:0000256" key="4">
    <source>
        <dbReference type="ARBA" id="ARBA00012353"/>
    </source>
</evidence>
<evidence type="ECO:0000256" key="10">
    <source>
        <dbReference type="ARBA" id="ARBA00023004"/>
    </source>
</evidence>
<dbReference type="Pfam" id="PF03460">
    <property type="entry name" value="NIR_SIR_ferr"/>
    <property type="match status" value="2"/>
</dbReference>
<evidence type="ECO:0000313" key="16">
    <source>
        <dbReference type="EMBL" id="CBL57664.1"/>
    </source>
</evidence>
<keyword evidence="17" id="KW-1185">Reference proteome</keyword>
<dbReference type="Gene3D" id="3.30.413.10">
    <property type="entry name" value="Sulfite Reductase Hemoprotein, domain 1"/>
    <property type="match status" value="2"/>
</dbReference>
<dbReference type="InterPro" id="IPR005117">
    <property type="entry name" value="NiRdtase/SiRdtase_haem-b_fer"/>
</dbReference>
<name>D7GGK3_PROFC</name>
<dbReference type="SUPFAM" id="SSF55124">
    <property type="entry name" value="Nitrite/Sulfite reductase N-terminal domain-like"/>
    <property type="match status" value="2"/>
</dbReference>